<evidence type="ECO:0000256" key="2">
    <source>
        <dbReference type="SAM" id="MobiDB-lite"/>
    </source>
</evidence>
<dbReference type="SUPFAM" id="SSF57667">
    <property type="entry name" value="beta-beta-alpha zinc fingers"/>
    <property type="match status" value="1"/>
</dbReference>
<accession>A0AAV4SJV6</accession>
<proteinExistence type="predicted"/>
<gene>
    <name evidence="4" type="ORF">CDAR_197981</name>
</gene>
<evidence type="ECO:0000313" key="5">
    <source>
        <dbReference type="Proteomes" id="UP001054837"/>
    </source>
</evidence>
<feature type="compositionally biased region" description="Polar residues" evidence="2">
    <location>
        <begin position="1"/>
        <end position="14"/>
    </location>
</feature>
<protein>
    <recommendedName>
        <fullName evidence="3">C2H2-type domain-containing protein</fullName>
    </recommendedName>
</protein>
<dbReference type="PROSITE" id="PS00028">
    <property type="entry name" value="ZINC_FINGER_C2H2_1"/>
    <property type="match status" value="1"/>
</dbReference>
<keyword evidence="1" id="KW-0863">Zinc-finger</keyword>
<name>A0AAV4SJV6_9ARAC</name>
<sequence length="127" mass="14672">MKAYNVSNEAPSQKRNIKGRSKQQEKQTSVVQEKHNTIVKEINLECDLCKMQFPNDISLKKHYSSHKKVGLICHICSRAFFFKHEFKKHVKAHSKHKPFGCGLHQQPFSVENILKLDSKTSHTDNKG</sequence>
<feature type="region of interest" description="Disordered" evidence="2">
    <location>
        <begin position="1"/>
        <end position="32"/>
    </location>
</feature>
<dbReference type="Gene3D" id="3.30.160.60">
    <property type="entry name" value="Classic Zinc Finger"/>
    <property type="match status" value="1"/>
</dbReference>
<keyword evidence="5" id="KW-1185">Reference proteome</keyword>
<evidence type="ECO:0000313" key="4">
    <source>
        <dbReference type="EMBL" id="GIY32765.1"/>
    </source>
</evidence>
<evidence type="ECO:0000256" key="1">
    <source>
        <dbReference type="PROSITE-ProRule" id="PRU00042"/>
    </source>
</evidence>
<dbReference type="AlphaFoldDB" id="A0AAV4SJV6"/>
<dbReference type="Pfam" id="PF12874">
    <property type="entry name" value="zf-met"/>
    <property type="match status" value="1"/>
</dbReference>
<dbReference type="InterPro" id="IPR013087">
    <property type="entry name" value="Znf_C2H2_type"/>
</dbReference>
<reference evidence="4 5" key="1">
    <citation type="submission" date="2021-06" db="EMBL/GenBank/DDBJ databases">
        <title>Caerostris darwini draft genome.</title>
        <authorList>
            <person name="Kono N."/>
            <person name="Arakawa K."/>
        </authorList>
    </citation>
    <scope>NUCLEOTIDE SEQUENCE [LARGE SCALE GENOMIC DNA]</scope>
</reference>
<dbReference type="Proteomes" id="UP001054837">
    <property type="component" value="Unassembled WGS sequence"/>
</dbReference>
<feature type="domain" description="C2H2-type" evidence="3">
    <location>
        <begin position="71"/>
        <end position="98"/>
    </location>
</feature>
<evidence type="ECO:0000259" key="3">
    <source>
        <dbReference type="PROSITE" id="PS50157"/>
    </source>
</evidence>
<organism evidence="4 5">
    <name type="scientific">Caerostris darwini</name>
    <dbReference type="NCBI Taxonomy" id="1538125"/>
    <lineage>
        <taxon>Eukaryota</taxon>
        <taxon>Metazoa</taxon>
        <taxon>Ecdysozoa</taxon>
        <taxon>Arthropoda</taxon>
        <taxon>Chelicerata</taxon>
        <taxon>Arachnida</taxon>
        <taxon>Araneae</taxon>
        <taxon>Araneomorphae</taxon>
        <taxon>Entelegynae</taxon>
        <taxon>Araneoidea</taxon>
        <taxon>Araneidae</taxon>
        <taxon>Caerostris</taxon>
    </lineage>
</organism>
<dbReference type="GO" id="GO:0008270">
    <property type="term" value="F:zinc ion binding"/>
    <property type="evidence" value="ECO:0007669"/>
    <property type="project" value="UniProtKB-KW"/>
</dbReference>
<keyword evidence="1" id="KW-0862">Zinc</keyword>
<dbReference type="EMBL" id="BPLQ01007850">
    <property type="protein sequence ID" value="GIY32765.1"/>
    <property type="molecule type" value="Genomic_DNA"/>
</dbReference>
<dbReference type="PROSITE" id="PS50157">
    <property type="entry name" value="ZINC_FINGER_C2H2_2"/>
    <property type="match status" value="1"/>
</dbReference>
<dbReference type="SMART" id="SM00355">
    <property type="entry name" value="ZnF_C2H2"/>
    <property type="match status" value="2"/>
</dbReference>
<keyword evidence="1" id="KW-0479">Metal-binding</keyword>
<dbReference type="InterPro" id="IPR036236">
    <property type="entry name" value="Znf_C2H2_sf"/>
</dbReference>
<comment type="caution">
    <text evidence="4">The sequence shown here is derived from an EMBL/GenBank/DDBJ whole genome shotgun (WGS) entry which is preliminary data.</text>
</comment>